<evidence type="ECO:0000313" key="6">
    <source>
        <dbReference type="EMBL" id="KAK9664090.1"/>
    </source>
</evidence>
<feature type="region of interest" description="Disordered" evidence="3">
    <location>
        <begin position="263"/>
        <end position="346"/>
    </location>
</feature>
<dbReference type="Pfam" id="PF00076">
    <property type="entry name" value="RRM_1"/>
    <property type="match status" value="1"/>
</dbReference>
<dbReference type="InterPro" id="IPR034261">
    <property type="entry name" value="CNOT4_RRM"/>
</dbReference>
<dbReference type="GO" id="GO:0008270">
    <property type="term" value="F:zinc ion binding"/>
    <property type="evidence" value="ECO:0007669"/>
    <property type="project" value="UniProtKB-KW"/>
</dbReference>
<dbReference type="Proteomes" id="UP001443914">
    <property type="component" value="Unassembled WGS sequence"/>
</dbReference>
<accession>A0AAW1GKC7</accession>
<gene>
    <name evidence="6" type="ORF">RND81_14G019000</name>
</gene>
<evidence type="ECO:0000256" key="3">
    <source>
        <dbReference type="SAM" id="MobiDB-lite"/>
    </source>
</evidence>
<dbReference type="PROSITE" id="PS50102">
    <property type="entry name" value="RRM"/>
    <property type="match status" value="1"/>
</dbReference>
<dbReference type="Pfam" id="PF14570">
    <property type="entry name" value="zf-RING_4"/>
    <property type="match status" value="1"/>
</dbReference>
<keyword evidence="7" id="KW-1185">Reference proteome</keyword>
<protein>
    <recommendedName>
        <fullName evidence="8">CCR4-NOT transcription complex subunit 4</fullName>
    </recommendedName>
</protein>
<keyword evidence="1" id="KW-0862">Zinc</keyword>
<dbReference type="GO" id="GO:0004842">
    <property type="term" value="F:ubiquitin-protein transferase activity"/>
    <property type="evidence" value="ECO:0007669"/>
    <property type="project" value="InterPro"/>
</dbReference>
<proteinExistence type="predicted"/>
<dbReference type="EMBL" id="JBDFQZ010000014">
    <property type="protein sequence ID" value="KAK9664089.1"/>
    <property type="molecule type" value="Genomic_DNA"/>
</dbReference>
<organism evidence="6 7">
    <name type="scientific">Saponaria officinalis</name>
    <name type="common">Common soapwort</name>
    <name type="synonym">Lychnis saponaria</name>
    <dbReference type="NCBI Taxonomy" id="3572"/>
    <lineage>
        <taxon>Eukaryota</taxon>
        <taxon>Viridiplantae</taxon>
        <taxon>Streptophyta</taxon>
        <taxon>Embryophyta</taxon>
        <taxon>Tracheophyta</taxon>
        <taxon>Spermatophyta</taxon>
        <taxon>Magnoliopsida</taxon>
        <taxon>eudicotyledons</taxon>
        <taxon>Gunneridae</taxon>
        <taxon>Pentapetalae</taxon>
        <taxon>Caryophyllales</taxon>
        <taxon>Caryophyllaceae</taxon>
        <taxon>Caryophylleae</taxon>
        <taxon>Saponaria</taxon>
    </lineage>
</organism>
<dbReference type="AlphaFoldDB" id="A0AAW1GKC7"/>
<dbReference type="GO" id="GO:0003723">
    <property type="term" value="F:RNA binding"/>
    <property type="evidence" value="ECO:0007669"/>
    <property type="project" value="UniProtKB-UniRule"/>
</dbReference>
<dbReference type="InterPro" id="IPR039780">
    <property type="entry name" value="Mot2"/>
</dbReference>
<dbReference type="InterPro" id="IPR000504">
    <property type="entry name" value="RRM_dom"/>
</dbReference>
<dbReference type="InterPro" id="IPR001841">
    <property type="entry name" value="Znf_RING"/>
</dbReference>
<dbReference type="EMBL" id="JBDFQZ010000014">
    <property type="protein sequence ID" value="KAK9664090.1"/>
    <property type="molecule type" value="Genomic_DNA"/>
</dbReference>
<feature type="compositionally biased region" description="Low complexity" evidence="3">
    <location>
        <begin position="279"/>
        <end position="307"/>
    </location>
</feature>
<evidence type="ECO:0000259" key="4">
    <source>
        <dbReference type="PROSITE" id="PS50089"/>
    </source>
</evidence>
<dbReference type="Gene3D" id="3.30.40.10">
    <property type="entry name" value="Zinc/RING finger domain, C3HC4 (zinc finger)"/>
    <property type="match status" value="1"/>
</dbReference>
<keyword evidence="1" id="KW-0863">Zinc-finger</keyword>
<feature type="region of interest" description="Disordered" evidence="3">
    <location>
        <begin position="804"/>
        <end position="830"/>
    </location>
</feature>
<dbReference type="SMART" id="SM00360">
    <property type="entry name" value="RRM"/>
    <property type="match status" value="1"/>
</dbReference>
<sequence>MSDEGEKTCPLCAEEMDLTDQQLKACRCGYEVCVWCWHHIMEMAEKDETEGKCPACRTPYDKEKIVGTTANCGRSVAEVGTDKRHKQQKAKSKASESRKQLTSVRVIQRNLVYIVGLPLDLADEDLLQHEEYFGQYGKVLKVSISRTSAGAIQQFANSTCSVYITYAKEDEAFRCIQSVHAFILDGRPLRVCFGTTKYCHAWLRNLPCNNPDCLYLHEIGSHEDSFTKDEIISAYSRVQQITGITNNVQRRSGNYLPPPVDNYCNNSSTLTGNPEVKGPSNNSVRSTRSSPPSSSSGRSGALPPAASWGARASNCNPAAGSLASSNVSTKQKAETMHGLPVSASGASASPQAFNLSNDVGKRHVSNVETNGRQTKSKIEALDTVKQHVGLIPDVSVSEASATASAVQAVKPISQTPCSMPAESIEGKGSLSLNTRYFVDERSCSLSEHEGGSSTDVNIQKLSTGVSSICIDKQPNGEHSEVQRPDGLTLDIFISHWDRGLEWHDREKSQKCLDSSGKAAASVMCLAGTSELCNLSSDVQTPAMPNLTSETEDDFDSQRLRDAVVSHTPMPASSPLHMLTHLRAPSQPQADADFMGNYAVNPPIVSKSSDDGLGINLPSESAPSKGFLEHLLNRTSGQGNSLVNGIQGNHLGQFHSGLTHADIQPTSDMGESRIISNILSLDLDPWDDTLTSPQNLAKLFGENTKHEGALKSANSWRSQNSNQSRFSFARQEDSRNYLFDIEPTLGNISHTANNPSFGQEFVENTEQYLDRHGNGFGFHHRNMEHTDNFLGGHSALPSNQFTVSRSQISAPPGFNVRSRPPPPGFSSHERSDQGLAFLKSGNQLHETSSFGRNAYQASRSGNTLSPSDIEFIDPAIMAVGKGRLPSGVSSSAIDMGRNFHILTPGVENDLRLKLKMQRTFALHQSHIYNDVRDNFATQNDAYGFPSQHIEQSQANNASSFSHIPLEQPRNMVISNGQWNGWSELQSPNDMGMAEILRNDRTGLDNLYGGYEDSRCRMTNTADLYNRSFGL</sequence>
<feature type="domain" description="RING-type" evidence="4">
    <location>
        <begin position="9"/>
        <end position="57"/>
    </location>
</feature>
<dbReference type="SMART" id="SM00361">
    <property type="entry name" value="RRM_1"/>
    <property type="match status" value="1"/>
</dbReference>
<evidence type="ECO:0000313" key="7">
    <source>
        <dbReference type="Proteomes" id="UP001443914"/>
    </source>
</evidence>
<dbReference type="PANTHER" id="PTHR12603">
    <property type="entry name" value="CCR4-NOT TRANSCRIPTION COMPLEX RELATED"/>
    <property type="match status" value="1"/>
</dbReference>
<evidence type="ECO:0008006" key="8">
    <source>
        <dbReference type="Google" id="ProtNLM"/>
    </source>
</evidence>
<comment type="caution">
    <text evidence="6">The sequence shown here is derived from an EMBL/GenBank/DDBJ whole genome shotgun (WGS) entry which is preliminary data.</text>
</comment>
<dbReference type="CDD" id="cd12438">
    <property type="entry name" value="RRM_CNOT4"/>
    <property type="match status" value="1"/>
</dbReference>
<dbReference type="Gene3D" id="3.30.70.330">
    <property type="match status" value="1"/>
</dbReference>
<dbReference type="InterPro" id="IPR003954">
    <property type="entry name" value="RRM_euk-type"/>
</dbReference>
<dbReference type="InterPro" id="IPR013083">
    <property type="entry name" value="Znf_RING/FYVE/PHD"/>
</dbReference>
<reference evidence="6 7" key="1">
    <citation type="submission" date="2024-03" db="EMBL/GenBank/DDBJ databases">
        <title>WGS assembly of Saponaria officinalis var. Norfolk2.</title>
        <authorList>
            <person name="Jenkins J."/>
            <person name="Shu S."/>
            <person name="Grimwood J."/>
            <person name="Barry K."/>
            <person name="Goodstein D."/>
            <person name="Schmutz J."/>
            <person name="Leebens-Mack J."/>
            <person name="Osbourn A."/>
        </authorList>
    </citation>
    <scope>NUCLEOTIDE SEQUENCE [LARGE SCALE GENOMIC DNA]</scope>
    <source>
        <strain evidence="7">cv. Norfolk2</strain>
        <strain evidence="6">JIC</strain>
        <tissue evidence="6">Leaf</tissue>
    </source>
</reference>
<dbReference type="SUPFAM" id="SSF54928">
    <property type="entry name" value="RNA-binding domain, RBD"/>
    <property type="match status" value="1"/>
</dbReference>
<dbReference type="CDD" id="cd16618">
    <property type="entry name" value="mRING-HC-C4C4_CNOT4"/>
    <property type="match status" value="1"/>
</dbReference>
<feature type="domain" description="RRM" evidence="5">
    <location>
        <begin position="110"/>
        <end position="196"/>
    </location>
</feature>
<dbReference type="GO" id="GO:0030014">
    <property type="term" value="C:CCR4-NOT complex"/>
    <property type="evidence" value="ECO:0007669"/>
    <property type="project" value="InterPro"/>
</dbReference>
<dbReference type="InterPro" id="IPR012677">
    <property type="entry name" value="Nucleotide-bd_a/b_plait_sf"/>
</dbReference>
<dbReference type="InterPro" id="IPR035979">
    <property type="entry name" value="RBD_domain_sf"/>
</dbReference>
<dbReference type="GO" id="GO:0016567">
    <property type="term" value="P:protein ubiquitination"/>
    <property type="evidence" value="ECO:0007669"/>
    <property type="project" value="TreeGrafter"/>
</dbReference>
<evidence type="ECO:0000256" key="1">
    <source>
        <dbReference type="PROSITE-ProRule" id="PRU00175"/>
    </source>
</evidence>
<name>A0AAW1GKC7_SAPOF</name>
<keyword evidence="1" id="KW-0479">Metal-binding</keyword>
<dbReference type="PROSITE" id="PS50089">
    <property type="entry name" value="ZF_RING_2"/>
    <property type="match status" value="1"/>
</dbReference>
<keyword evidence="2" id="KW-0694">RNA-binding</keyword>
<dbReference type="InterPro" id="IPR039515">
    <property type="entry name" value="NOT4_mRING-HC-C4C4"/>
</dbReference>
<evidence type="ECO:0000259" key="5">
    <source>
        <dbReference type="PROSITE" id="PS50102"/>
    </source>
</evidence>
<evidence type="ECO:0000256" key="2">
    <source>
        <dbReference type="PROSITE-ProRule" id="PRU00176"/>
    </source>
</evidence>
<feature type="compositionally biased region" description="Polar residues" evidence="3">
    <location>
        <begin position="263"/>
        <end position="272"/>
    </location>
</feature>
<dbReference type="SUPFAM" id="SSF57850">
    <property type="entry name" value="RING/U-box"/>
    <property type="match status" value="1"/>
</dbReference>
<dbReference type="PANTHER" id="PTHR12603:SF36">
    <property type="entry name" value="RNA BINDING (RRM_RBD_RNP MOTIFS) FAMILY PROTEIN"/>
    <property type="match status" value="1"/>
</dbReference>
<dbReference type="FunFam" id="3.30.70.330:FF:000161">
    <property type="entry name" value="RNA binding (RRM/RBD/RNP motifs) family protein"/>
    <property type="match status" value="1"/>
</dbReference>